<comment type="caution">
    <text evidence="1">The sequence shown here is derived from an EMBL/GenBank/DDBJ whole genome shotgun (WGS) entry which is preliminary data.</text>
</comment>
<sequence length="73" mass="8086">MRKSFTLYRIVPILSRYGYNLVLGLEGPWVNDRDEGVARNGAGEWVCGFSTNLLVGDALLAKLIAIQMGLEML</sequence>
<accession>A0AAN9IGH6</accession>
<protein>
    <submittedName>
        <fullName evidence="1">Uncharacterized protein</fullName>
    </submittedName>
</protein>
<reference evidence="1 2" key="1">
    <citation type="submission" date="2024-01" db="EMBL/GenBank/DDBJ databases">
        <title>The genomes of 5 underutilized Papilionoideae crops provide insights into root nodulation and disease resistance.</title>
        <authorList>
            <person name="Yuan L."/>
        </authorList>
    </citation>
    <scope>NUCLEOTIDE SEQUENCE [LARGE SCALE GENOMIC DNA]</scope>
    <source>
        <strain evidence="1">LY-2023</strain>
        <tissue evidence="1">Leaf</tissue>
    </source>
</reference>
<dbReference type="AlphaFoldDB" id="A0AAN9IGH6"/>
<dbReference type="EMBL" id="JAYKXN010000006">
    <property type="protein sequence ID" value="KAK7279968.1"/>
    <property type="molecule type" value="Genomic_DNA"/>
</dbReference>
<proteinExistence type="predicted"/>
<evidence type="ECO:0000313" key="1">
    <source>
        <dbReference type="EMBL" id="KAK7279968.1"/>
    </source>
</evidence>
<gene>
    <name evidence="1" type="ORF">RJT34_25030</name>
</gene>
<evidence type="ECO:0000313" key="2">
    <source>
        <dbReference type="Proteomes" id="UP001359559"/>
    </source>
</evidence>
<dbReference type="Proteomes" id="UP001359559">
    <property type="component" value="Unassembled WGS sequence"/>
</dbReference>
<organism evidence="1 2">
    <name type="scientific">Clitoria ternatea</name>
    <name type="common">Butterfly pea</name>
    <dbReference type="NCBI Taxonomy" id="43366"/>
    <lineage>
        <taxon>Eukaryota</taxon>
        <taxon>Viridiplantae</taxon>
        <taxon>Streptophyta</taxon>
        <taxon>Embryophyta</taxon>
        <taxon>Tracheophyta</taxon>
        <taxon>Spermatophyta</taxon>
        <taxon>Magnoliopsida</taxon>
        <taxon>eudicotyledons</taxon>
        <taxon>Gunneridae</taxon>
        <taxon>Pentapetalae</taxon>
        <taxon>rosids</taxon>
        <taxon>fabids</taxon>
        <taxon>Fabales</taxon>
        <taxon>Fabaceae</taxon>
        <taxon>Papilionoideae</taxon>
        <taxon>50 kb inversion clade</taxon>
        <taxon>NPAAA clade</taxon>
        <taxon>indigoferoid/millettioid clade</taxon>
        <taxon>Phaseoleae</taxon>
        <taxon>Clitoria</taxon>
    </lineage>
</organism>
<keyword evidence="2" id="KW-1185">Reference proteome</keyword>
<name>A0AAN9IGH6_CLITE</name>